<organism evidence="2 4">
    <name type="scientific">Archangium gephyra</name>
    <dbReference type="NCBI Taxonomy" id="48"/>
    <lineage>
        <taxon>Bacteria</taxon>
        <taxon>Pseudomonadati</taxon>
        <taxon>Myxococcota</taxon>
        <taxon>Myxococcia</taxon>
        <taxon>Myxococcales</taxon>
        <taxon>Cystobacterineae</taxon>
        <taxon>Archangiaceae</taxon>
        <taxon>Archangium</taxon>
    </lineage>
</organism>
<evidence type="ECO:0000256" key="1">
    <source>
        <dbReference type="SAM" id="MobiDB-lite"/>
    </source>
</evidence>
<feature type="region of interest" description="Disordered" evidence="1">
    <location>
        <begin position="66"/>
        <end position="96"/>
    </location>
</feature>
<reference evidence="2 4" key="1">
    <citation type="submission" date="2015-05" db="EMBL/GenBank/DDBJ databases">
        <title>Genome assembly of Archangium gephyra DSM 2261.</title>
        <authorList>
            <person name="Sharma G."/>
            <person name="Subramanian S."/>
        </authorList>
    </citation>
    <scope>NUCLEOTIDE SEQUENCE [LARGE SCALE GENOMIC DNA]</scope>
    <source>
        <strain evidence="2 4">DSM 2261</strain>
    </source>
</reference>
<dbReference type="EMBL" id="QUMU01000006">
    <property type="protein sequence ID" value="REG30899.1"/>
    <property type="molecule type" value="Genomic_DNA"/>
</dbReference>
<proteinExistence type="predicted"/>
<sequence>MGILGALLVAVTVNAGPVEVKTAPVFNPAVCSKKRVDACGCHHVYGVRHCHPKRKSEHCEAMVQAEPAEQNVSTEQELFSHEPEPATEETADSATL</sequence>
<dbReference type="Proteomes" id="UP000035579">
    <property type="component" value="Chromosome"/>
</dbReference>
<evidence type="ECO:0000313" key="2">
    <source>
        <dbReference type="EMBL" id="AKI98990.1"/>
    </source>
</evidence>
<dbReference type="EMBL" id="CP011509">
    <property type="protein sequence ID" value="AKI98990.1"/>
    <property type="molecule type" value="Genomic_DNA"/>
</dbReference>
<dbReference type="AlphaFoldDB" id="A0AAC8Q156"/>
<reference evidence="3 5" key="2">
    <citation type="submission" date="2018-08" db="EMBL/GenBank/DDBJ databases">
        <title>Genomic Encyclopedia of Archaeal and Bacterial Type Strains, Phase II (KMG-II): from individual species to whole genera.</title>
        <authorList>
            <person name="Goeker M."/>
        </authorList>
    </citation>
    <scope>NUCLEOTIDE SEQUENCE [LARGE SCALE GENOMIC DNA]</scope>
    <source>
        <strain evidence="3 5">DSM 2261</strain>
    </source>
</reference>
<keyword evidence="5" id="KW-1185">Reference proteome</keyword>
<dbReference type="KEGG" id="age:AA314_00617"/>
<evidence type="ECO:0000313" key="3">
    <source>
        <dbReference type="EMBL" id="REG30899.1"/>
    </source>
</evidence>
<dbReference type="RefSeq" id="WP_047854207.1">
    <property type="nucleotide sequence ID" value="NZ_CP011509.1"/>
</dbReference>
<protein>
    <submittedName>
        <fullName evidence="2">Uncharacterized protein</fullName>
    </submittedName>
</protein>
<accession>A0AAC8Q156</accession>
<evidence type="ECO:0000313" key="4">
    <source>
        <dbReference type="Proteomes" id="UP000035579"/>
    </source>
</evidence>
<evidence type="ECO:0000313" key="5">
    <source>
        <dbReference type="Proteomes" id="UP000256345"/>
    </source>
</evidence>
<gene>
    <name evidence="2" type="ORF">AA314_00617</name>
    <name evidence="3" type="ORF">ATI61_106369</name>
</gene>
<feature type="compositionally biased region" description="Acidic residues" evidence="1">
    <location>
        <begin position="85"/>
        <end position="96"/>
    </location>
</feature>
<dbReference type="Proteomes" id="UP000256345">
    <property type="component" value="Unassembled WGS sequence"/>
</dbReference>
<name>A0AAC8Q156_9BACT</name>